<proteinExistence type="predicted"/>
<sequence>MFGAADPARYLASDAFVQSDDDEVRALAGELRKQNPTDATFALAYRIDEDRGEHDYAQLYATAAPEVVAALVGATNILITELPAELAER</sequence>
<protein>
    <submittedName>
        <fullName evidence="1">Uncharacterized protein</fullName>
    </submittedName>
</protein>
<name>A0A371NTE9_9MICO</name>
<comment type="caution">
    <text evidence="1">The sequence shown here is derived from an EMBL/GenBank/DDBJ whole genome shotgun (WGS) entry which is preliminary data.</text>
</comment>
<dbReference type="EMBL" id="QUAB01000041">
    <property type="protein sequence ID" value="REJ05521.1"/>
    <property type="molecule type" value="Genomic_DNA"/>
</dbReference>
<reference evidence="1 2" key="1">
    <citation type="submission" date="2018-08" db="EMBL/GenBank/DDBJ databases">
        <title>Isolation, diversity and antifungal activity of Actinobacteria from cow dung.</title>
        <authorList>
            <person name="Ling L."/>
        </authorList>
    </citation>
    <scope>NUCLEOTIDE SEQUENCE [LARGE SCALE GENOMIC DNA]</scope>
    <source>
        <strain evidence="1 2">NEAU-LLE</strain>
    </source>
</reference>
<keyword evidence="2" id="KW-1185">Reference proteome</keyword>
<dbReference type="AlphaFoldDB" id="A0A371NTE9"/>
<accession>A0A371NTE9</accession>
<evidence type="ECO:0000313" key="1">
    <source>
        <dbReference type="EMBL" id="REJ05521.1"/>
    </source>
</evidence>
<evidence type="ECO:0000313" key="2">
    <source>
        <dbReference type="Proteomes" id="UP000262172"/>
    </source>
</evidence>
<organism evidence="1 2">
    <name type="scientific">Microbacterium bovistercoris</name>
    <dbReference type="NCBI Taxonomy" id="2293570"/>
    <lineage>
        <taxon>Bacteria</taxon>
        <taxon>Bacillati</taxon>
        <taxon>Actinomycetota</taxon>
        <taxon>Actinomycetes</taxon>
        <taxon>Micrococcales</taxon>
        <taxon>Microbacteriaceae</taxon>
        <taxon>Microbacterium</taxon>
    </lineage>
</organism>
<gene>
    <name evidence="1" type="ORF">DY023_09785</name>
</gene>
<dbReference type="Proteomes" id="UP000262172">
    <property type="component" value="Unassembled WGS sequence"/>
</dbReference>